<protein>
    <recommendedName>
        <fullName evidence="11">Glycosyltransferase RgtA/B/C/D-like domain-containing protein</fullName>
    </recommendedName>
</protein>
<keyword evidence="6 8" id="KW-1133">Transmembrane helix</keyword>
<evidence type="ECO:0000256" key="6">
    <source>
        <dbReference type="ARBA" id="ARBA00022989"/>
    </source>
</evidence>
<evidence type="ECO:0000256" key="4">
    <source>
        <dbReference type="ARBA" id="ARBA00022679"/>
    </source>
</evidence>
<dbReference type="PANTHER" id="PTHR33908">
    <property type="entry name" value="MANNOSYLTRANSFERASE YKCB-RELATED"/>
    <property type="match status" value="1"/>
</dbReference>
<reference evidence="9" key="1">
    <citation type="submission" date="2021-05" db="EMBL/GenBank/DDBJ databases">
        <title>Complete genome sequence of the cellulolytic planctomycete Telmatocola sphagniphila SP2T and characterization of the first cellulase from planctomycetes.</title>
        <authorList>
            <person name="Rakitin A.L."/>
            <person name="Beletsky A.V."/>
            <person name="Naumoff D.G."/>
            <person name="Kulichevskaya I.S."/>
            <person name="Mardanov A.V."/>
            <person name="Ravin N.V."/>
            <person name="Dedysh S.N."/>
        </authorList>
    </citation>
    <scope>NUCLEOTIDE SEQUENCE</scope>
    <source>
        <strain evidence="9">SP2T</strain>
    </source>
</reference>
<evidence type="ECO:0008006" key="11">
    <source>
        <dbReference type="Google" id="ProtNLM"/>
    </source>
</evidence>
<keyword evidence="10" id="KW-1185">Reference proteome</keyword>
<dbReference type="InterPro" id="IPR050297">
    <property type="entry name" value="LipidA_mod_glycosyltrf_83"/>
</dbReference>
<evidence type="ECO:0000313" key="9">
    <source>
        <dbReference type="EMBL" id="QVL32753.1"/>
    </source>
</evidence>
<comment type="subcellular location">
    <subcellularLocation>
        <location evidence="1">Cell membrane</location>
        <topology evidence="1">Multi-pass membrane protein</topology>
    </subcellularLocation>
</comment>
<evidence type="ECO:0000256" key="3">
    <source>
        <dbReference type="ARBA" id="ARBA00022676"/>
    </source>
</evidence>
<gene>
    <name evidence="9" type="ORF">KIH39_02200</name>
</gene>
<evidence type="ECO:0000256" key="7">
    <source>
        <dbReference type="ARBA" id="ARBA00023136"/>
    </source>
</evidence>
<proteinExistence type="predicted"/>
<keyword evidence="2" id="KW-1003">Cell membrane</keyword>
<feature type="transmembrane region" description="Helical" evidence="8">
    <location>
        <begin position="332"/>
        <end position="354"/>
    </location>
</feature>
<evidence type="ECO:0000313" key="10">
    <source>
        <dbReference type="Proteomes" id="UP000676194"/>
    </source>
</evidence>
<dbReference type="KEGG" id="tsph:KIH39_02200"/>
<feature type="transmembrane region" description="Helical" evidence="8">
    <location>
        <begin position="361"/>
        <end position="379"/>
    </location>
</feature>
<feature type="transmembrane region" description="Helical" evidence="8">
    <location>
        <begin position="385"/>
        <end position="406"/>
    </location>
</feature>
<evidence type="ECO:0000256" key="8">
    <source>
        <dbReference type="SAM" id="Phobius"/>
    </source>
</evidence>
<keyword evidence="5 8" id="KW-0812">Transmembrane</keyword>
<keyword evidence="7 8" id="KW-0472">Membrane</keyword>
<feature type="transmembrane region" description="Helical" evidence="8">
    <location>
        <begin position="250"/>
        <end position="267"/>
    </location>
</feature>
<keyword evidence="3" id="KW-0328">Glycosyltransferase</keyword>
<accession>A0A8E6EYK6</accession>
<dbReference type="GO" id="GO:0016763">
    <property type="term" value="F:pentosyltransferase activity"/>
    <property type="evidence" value="ECO:0007669"/>
    <property type="project" value="TreeGrafter"/>
</dbReference>
<dbReference type="GO" id="GO:0009103">
    <property type="term" value="P:lipopolysaccharide biosynthetic process"/>
    <property type="evidence" value="ECO:0007669"/>
    <property type="project" value="UniProtKB-ARBA"/>
</dbReference>
<dbReference type="RefSeq" id="WP_213497643.1">
    <property type="nucleotide sequence ID" value="NZ_CP074694.1"/>
</dbReference>
<keyword evidence="4" id="KW-0808">Transferase</keyword>
<dbReference type="GO" id="GO:0005886">
    <property type="term" value="C:plasma membrane"/>
    <property type="evidence" value="ECO:0007669"/>
    <property type="project" value="UniProtKB-SubCell"/>
</dbReference>
<feature type="transmembrane region" description="Helical" evidence="8">
    <location>
        <begin position="114"/>
        <end position="133"/>
    </location>
</feature>
<evidence type="ECO:0000256" key="1">
    <source>
        <dbReference type="ARBA" id="ARBA00004651"/>
    </source>
</evidence>
<name>A0A8E6EYK6_9BACT</name>
<sequence>MISDSGMEATISRLRGARWVDAVWLFLLCTLTGYYCVSSAAELSATFDEPFYLKAGLESWRTGSNEKLMRAGTMPLPVDVQTGIVYAWERYRGSEFDVDEDFAKILPYARAGNLIFWFLLLIYSLKLGNYLGGPWAGRLSAGIVALDPNLLGHASLATTDISITTAVIVFVYYYLTTREKRWYLRVGLMGALYGFAILTKASGLVFAPLCMLVLEASRLYPHFRQETAGTSGPSRLSWIWRTTSQFRRESVQIGLIGMIFVFGWVGSDYKPQSSFVKWASTLPEGTLRNSMDWISTHLAVFPNAGEGLVYQIKHNFRGHGVYVLGDWYQRAVWYYFPLTLLIKLSLPVLVLLIVSFLNPRLFLRNPIFWLALAFFAFSLNCRVQIGVRFMLPLITFLLIYASIALIQSRPGTWPKPIRRGLVAACLLLVALPSLVVWPHGLCYANQIWGGSQKTYEYLSDSNFDWGQGLKELADWQQKHPEAPLHVWYFGMDPTVKHPPHHLVQLHMLNLKESGEVDALLKGGYLAVGVTLLHSNPNLSPSGAIALEDLKHKKPIDRTMTFFIYDLR</sequence>
<dbReference type="EMBL" id="CP074694">
    <property type="protein sequence ID" value="QVL32753.1"/>
    <property type="molecule type" value="Genomic_DNA"/>
</dbReference>
<dbReference type="Proteomes" id="UP000676194">
    <property type="component" value="Chromosome"/>
</dbReference>
<feature type="transmembrane region" description="Helical" evidence="8">
    <location>
        <begin position="154"/>
        <end position="175"/>
    </location>
</feature>
<evidence type="ECO:0000256" key="2">
    <source>
        <dbReference type="ARBA" id="ARBA00022475"/>
    </source>
</evidence>
<feature type="transmembrane region" description="Helical" evidence="8">
    <location>
        <begin position="21"/>
        <end position="41"/>
    </location>
</feature>
<dbReference type="AlphaFoldDB" id="A0A8E6EYK6"/>
<dbReference type="PANTHER" id="PTHR33908:SF11">
    <property type="entry name" value="MEMBRANE PROTEIN"/>
    <property type="match status" value="1"/>
</dbReference>
<evidence type="ECO:0000256" key="5">
    <source>
        <dbReference type="ARBA" id="ARBA00022692"/>
    </source>
</evidence>
<organism evidence="9 10">
    <name type="scientific">Telmatocola sphagniphila</name>
    <dbReference type="NCBI Taxonomy" id="1123043"/>
    <lineage>
        <taxon>Bacteria</taxon>
        <taxon>Pseudomonadati</taxon>
        <taxon>Planctomycetota</taxon>
        <taxon>Planctomycetia</taxon>
        <taxon>Gemmatales</taxon>
        <taxon>Gemmataceae</taxon>
    </lineage>
</organism>
<feature type="transmembrane region" description="Helical" evidence="8">
    <location>
        <begin position="418"/>
        <end position="437"/>
    </location>
</feature>